<dbReference type="PANTHER" id="PTHR24301:SF2">
    <property type="entry name" value="THROMBOXANE-A SYNTHASE"/>
    <property type="match status" value="1"/>
</dbReference>
<comment type="cofactor">
    <cofactor evidence="3">
        <name>heme</name>
        <dbReference type="ChEBI" id="CHEBI:30413"/>
    </cofactor>
</comment>
<dbReference type="PRINTS" id="PR00463">
    <property type="entry name" value="EP450I"/>
</dbReference>
<evidence type="ECO:0000313" key="7">
    <source>
        <dbReference type="Proteomes" id="UP001153678"/>
    </source>
</evidence>
<dbReference type="EMBL" id="CAMKVN010002525">
    <property type="protein sequence ID" value="CAI2181470.1"/>
    <property type="molecule type" value="Genomic_DNA"/>
</dbReference>
<keyword evidence="2 3" id="KW-0408">Iron</keyword>
<evidence type="ECO:0000256" key="2">
    <source>
        <dbReference type="ARBA" id="ARBA00023004"/>
    </source>
</evidence>
<feature type="binding site" description="axial binding residue" evidence="3">
    <location>
        <position position="468"/>
    </location>
    <ligand>
        <name>heme</name>
        <dbReference type="ChEBI" id="CHEBI:30413"/>
    </ligand>
    <ligandPart>
        <name>Fe</name>
        <dbReference type="ChEBI" id="CHEBI:18248"/>
    </ligandPart>
</feature>
<keyword evidence="7" id="KW-1185">Reference proteome</keyword>
<dbReference type="GO" id="GO:0004497">
    <property type="term" value="F:monooxygenase activity"/>
    <property type="evidence" value="ECO:0007669"/>
    <property type="project" value="UniProtKB-KW"/>
</dbReference>
<gene>
    <name evidence="6" type="ORF">FWILDA_LOCUS10101</name>
</gene>
<dbReference type="InterPro" id="IPR002401">
    <property type="entry name" value="Cyt_P450_E_grp-I"/>
</dbReference>
<evidence type="ECO:0000256" key="5">
    <source>
        <dbReference type="SAM" id="Phobius"/>
    </source>
</evidence>
<dbReference type="InterPro" id="IPR036396">
    <property type="entry name" value="Cyt_P450_sf"/>
</dbReference>
<dbReference type="Proteomes" id="UP001153678">
    <property type="component" value="Unassembled WGS sequence"/>
</dbReference>
<keyword evidence="1 3" id="KW-0479">Metal-binding</keyword>
<keyword evidence="5" id="KW-1133">Transmembrane helix</keyword>
<evidence type="ECO:0000256" key="1">
    <source>
        <dbReference type="ARBA" id="ARBA00022723"/>
    </source>
</evidence>
<name>A0A9W4WYC7_9GLOM</name>
<dbReference type="InterPro" id="IPR017972">
    <property type="entry name" value="Cyt_P450_CS"/>
</dbReference>
<dbReference type="OrthoDB" id="1470350at2759"/>
<evidence type="ECO:0000256" key="4">
    <source>
        <dbReference type="RuleBase" id="RU000461"/>
    </source>
</evidence>
<feature type="transmembrane region" description="Helical" evidence="5">
    <location>
        <begin position="12"/>
        <end position="32"/>
    </location>
</feature>
<dbReference type="SUPFAM" id="SSF48264">
    <property type="entry name" value="Cytochrome P450"/>
    <property type="match status" value="1"/>
</dbReference>
<dbReference type="PRINTS" id="PR00385">
    <property type="entry name" value="P450"/>
</dbReference>
<proteinExistence type="inferred from homology"/>
<dbReference type="InterPro" id="IPR001128">
    <property type="entry name" value="Cyt_P450"/>
</dbReference>
<dbReference type="PANTHER" id="PTHR24301">
    <property type="entry name" value="THROMBOXANE-A SYNTHASE"/>
    <property type="match status" value="1"/>
</dbReference>
<dbReference type="GO" id="GO:0020037">
    <property type="term" value="F:heme binding"/>
    <property type="evidence" value="ECO:0007669"/>
    <property type="project" value="InterPro"/>
</dbReference>
<comment type="caution">
    <text evidence="6">The sequence shown here is derived from an EMBL/GenBank/DDBJ whole genome shotgun (WGS) entry which is preliminary data.</text>
</comment>
<sequence>MTLTMSFTTFTSSNLIVIIQLFIITYVARYYYKYFTRQSPLPGPFPLPLVGNLFQIGLNPAKYAIDHHHEFGKMFEIWVGNNRFIFLSHHSLTEKIYISNINNKFFKRIQVPYLEKIGLQHGLIFNNDYQIWKRNRKFVVYSLMSPRFLRQFTWLTQSYFNENESFWDKKEYHIDLAKWIKHFTTDITLRTITRRPSYCLNTFLFGENHTDPINSEEIKKSVKFSHAVQTFFKGVIFEFFVPNVLKHYFPGFYDMNKNFIKNTDWLNETISDIIKKRRMEIENDDEVGSDLIDVLLTLNTPRDLNGYNENEKPMSDQEVRATIMEVSIAGVDTTANTFCFLVWQLSHHPKVVARFREEMKEILGYDTTRQITYEDLEKFKYLDAIIKESQRTISLVPFSSRTSTGNDVIGGKCWGSNTIFFIHHEQIHNSLDCWKNPDQFIPERFLKGSGHEIVKNSFIPFGGGIRICPGRNMALVELKTLLILLYRKYDIELVDKVSKKPKTIFVGTNSCTDLKVIVRPRNYNNV</sequence>
<keyword evidence="3 4" id="KW-0349">Heme</keyword>
<keyword evidence="4" id="KW-0560">Oxidoreductase</keyword>
<comment type="similarity">
    <text evidence="4">Belongs to the cytochrome P450 family.</text>
</comment>
<reference evidence="6" key="1">
    <citation type="submission" date="2022-08" db="EMBL/GenBank/DDBJ databases">
        <authorList>
            <person name="Kallberg Y."/>
            <person name="Tangrot J."/>
            <person name="Rosling A."/>
        </authorList>
    </citation>
    <scope>NUCLEOTIDE SEQUENCE</scope>
    <source>
        <strain evidence="6">Wild A</strain>
    </source>
</reference>
<dbReference type="GO" id="GO:0005506">
    <property type="term" value="F:iron ion binding"/>
    <property type="evidence" value="ECO:0007669"/>
    <property type="project" value="InterPro"/>
</dbReference>
<keyword evidence="5" id="KW-0472">Membrane</keyword>
<dbReference type="CDD" id="cd00302">
    <property type="entry name" value="cytochrome_P450"/>
    <property type="match status" value="1"/>
</dbReference>
<dbReference type="Pfam" id="PF00067">
    <property type="entry name" value="p450"/>
    <property type="match status" value="1"/>
</dbReference>
<dbReference type="AlphaFoldDB" id="A0A9W4WYC7"/>
<keyword evidence="5" id="KW-0812">Transmembrane</keyword>
<organism evidence="6 7">
    <name type="scientific">Funneliformis geosporum</name>
    <dbReference type="NCBI Taxonomy" id="1117311"/>
    <lineage>
        <taxon>Eukaryota</taxon>
        <taxon>Fungi</taxon>
        <taxon>Fungi incertae sedis</taxon>
        <taxon>Mucoromycota</taxon>
        <taxon>Glomeromycotina</taxon>
        <taxon>Glomeromycetes</taxon>
        <taxon>Glomerales</taxon>
        <taxon>Glomeraceae</taxon>
        <taxon>Funneliformis</taxon>
    </lineage>
</organism>
<evidence type="ECO:0000313" key="6">
    <source>
        <dbReference type="EMBL" id="CAI2181470.1"/>
    </source>
</evidence>
<protein>
    <submittedName>
        <fullName evidence="6">10535_t:CDS:1</fullName>
    </submittedName>
</protein>
<dbReference type="PROSITE" id="PS00086">
    <property type="entry name" value="CYTOCHROME_P450"/>
    <property type="match status" value="1"/>
</dbReference>
<dbReference type="GO" id="GO:0016705">
    <property type="term" value="F:oxidoreductase activity, acting on paired donors, with incorporation or reduction of molecular oxygen"/>
    <property type="evidence" value="ECO:0007669"/>
    <property type="project" value="InterPro"/>
</dbReference>
<accession>A0A9W4WYC7</accession>
<evidence type="ECO:0000256" key="3">
    <source>
        <dbReference type="PIRSR" id="PIRSR602401-1"/>
    </source>
</evidence>
<keyword evidence="4" id="KW-0503">Monooxygenase</keyword>
<dbReference type="Gene3D" id="1.10.630.10">
    <property type="entry name" value="Cytochrome P450"/>
    <property type="match status" value="1"/>
</dbReference>